<name>A0A430AH97_9ENTE</name>
<reference evidence="2 3" key="1">
    <citation type="submission" date="2017-05" db="EMBL/GenBank/DDBJ databases">
        <title>Vagococcus spp. assemblies.</title>
        <authorList>
            <person name="Gulvik C.A."/>
        </authorList>
    </citation>
    <scope>NUCLEOTIDE SEQUENCE [LARGE SCALE GENOMIC DNA]</scope>
    <source>
        <strain evidence="2 3">DSM 24756</strain>
    </source>
</reference>
<keyword evidence="1" id="KW-0812">Transmembrane</keyword>
<keyword evidence="1" id="KW-0472">Membrane</keyword>
<sequence length="63" mass="7447">MYQLRRLTLLFVVLVIGMLLIIINEALIFIVGVPSLMLLFMKWDEVSYMKNTKSTAKNWRSKR</sequence>
<dbReference type="Proteomes" id="UP000288669">
    <property type="component" value="Unassembled WGS sequence"/>
</dbReference>
<evidence type="ECO:0000313" key="3">
    <source>
        <dbReference type="Proteomes" id="UP000288669"/>
    </source>
</evidence>
<keyword evidence="1" id="KW-1133">Transmembrane helix</keyword>
<protein>
    <submittedName>
        <fullName evidence="2">Uncharacterized protein</fullName>
    </submittedName>
</protein>
<dbReference type="EMBL" id="NGJZ01000002">
    <property type="protein sequence ID" value="RSU07281.1"/>
    <property type="molecule type" value="Genomic_DNA"/>
</dbReference>
<keyword evidence="3" id="KW-1185">Reference proteome</keyword>
<accession>A0A430AH97</accession>
<gene>
    <name evidence="2" type="ORF">CBF30_08495</name>
</gene>
<feature type="transmembrane region" description="Helical" evidence="1">
    <location>
        <begin position="7"/>
        <end position="40"/>
    </location>
</feature>
<comment type="caution">
    <text evidence="2">The sequence shown here is derived from an EMBL/GenBank/DDBJ whole genome shotgun (WGS) entry which is preliminary data.</text>
</comment>
<dbReference type="AlphaFoldDB" id="A0A430AH97"/>
<organism evidence="2 3">
    <name type="scientific">Vagococcus entomophilus</name>
    <dbReference type="NCBI Taxonomy" id="1160095"/>
    <lineage>
        <taxon>Bacteria</taxon>
        <taxon>Bacillati</taxon>
        <taxon>Bacillota</taxon>
        <taxon>Bacilli</taxon>
        <taxon>Lactobacillales</taxon>
        <taxon>Enterococcaceae</taxon>
        <taxon>Vagococcus</taxon>
    </lineage>
</organism>
<evidence type="ECO:0000313" key="2">
    <source>
        <dbReference type="EMBL" id="RSU07281.1"/>
    </source>
</evidence>
<evidence type="ECO:0000256" key="1">
    <source>
        <dbReference type="SAM" id="Phobius"/>
    </source>
</evidence>
<proteinExistence type="predicted"/>